<evidence type="ECO:0000313" key="1">
    <source>
        <dbReference type="EMBL" id="GAI81621.1"/>
    </source>
</evidence>
<comment type="caution">
    <text evidence="1">The sequence shown here is derived from an EMBL/GenBank/DDBJ whole genome shotgun (WGS) entry which is preliminary data.</text>
</comment>
<protein>
    <submittedName>
        <fullName evidence="1">Uncharacterized protein</fullName>
    </submittedName>
</protein>
<proteinExistence type="predicted"/>
<dbReference type="AlphaFoldDB" id="X1SR62"/>
<organism evidence="1">
    <name type="scientific">marine sediment metagenome</name>
    <dbReference type="NCBI Taxonomy" id="412755"/>
    <lineage>
        <taxon>unclassified sequences</taxon>
        <taxon>metagenomes</taxon>
        <taxon>ecological metagenomes</taxon>
    </lineage>
</organism>
<reference evidence="1" key="1">
    <citation type="journal article" date="2014" name="Front. Microbiol.">
        <title>High frequency of phylogenetically diverse reductive dehalogenase-homologous genes in deep subseafloor sedimentary metagenomes.</title>
        <authorList>
            <person name="Kawai M."/>
            <person name="Futagami T."/>
            <person name="Toyoda A."/>
            <person name="Takaki Y."/>
            <person name="Nishi S."/>
            <person name="Hori S."/>
            <person name="Arai W."/>
            <person name="Tsubouchi T."/>
            <person name="Morono Y."/>
            <person name="Uchiyama I."/>
            <person name="Ito T."/>
            <person name="Fujiyama A."/>
            <person name="Inagaki F."/>
            <person name="Takami H."/>
        </authorList>
    </citation>
    <scope>NUCLEOTIDE SEQUENCE</scope>
    <source>
        <strain evidence="1">Expedition CK06-06</strain>
    </source>
</reference>
<accession>X1SR62</accession>
<sequence length="112" mass="12364">MVKNTPVWLKGLSPFSLKRDAKLQSVNRFGLLLVLDPNIPHGGIKTFMTGEVFYSEGPHPFLMQPGAEGMPQKMGAMLNLIDTGQLQVSSHHTINISTVEIIPFGFYKEPAI</sequence>
<gene>
    <name evidence="1" type="ORF">S12H4_24800</name>
</gene>
<name>X1SR62_9ZZZZ</name>
<dbReference type="EMBL" id="BARW01013597">
    <property type="protein sequence ID" value="GAI81621.1"/>
    <property type="molecule type" value="Genomic_DNA"/>
</dbReference>